<reference evidence="2" key="1">
    <citation type="submission" date="2015-11" db="EMBL/GenBank/DDBJ databases">
        <title>De novo transcriptome assembly of four potential Pierce s Disease insect vectors from Arizona vineyards.</title>
        <authorList>
            <person name="Tassone E.E."/>
        </authorList>
    </citation>
    <scope>NUCLEOTIDE SEQUENCE</scope>
</reference>
<name>A0A1B6GN27_9HEMI</name>
<sequence length="100" mass="11344">MQALQGIAFTFRVDSSPLVQTAADSRLADPDAVLTMLRWVEKQMNKRAPRVIAKSPRLSRSPKIQKKNLSESIHSQMSFEEDEDKPNTMRIGSPRLSTKF</sequence>
<evidence type="ECO:0000256" key="1">
    <source>
        <dbReference type="SAM" id="MobiDB-lite"/>
    </source>
</evidence>
<dbReference type="EMBL" id="GECZ01005913">
    <property type="protein sequence ID" value="JAS63856.1"/>
    <property type="molecule type" value="Transcribed_RNA"/>
</dbReference>
<accession>A0A1B6GN27</accession>
<evidence type="ECO:0000313" key="2">
    <source>
        <dbReference type="EMBL" id="JAS63856.1"/>
    </source>
</evidence>
<dbReference type="AlphaFoldDB" id="A0A1B6GN27"/>
<feature type="region of interest" description="Disordered" evidence="1">
    <location>
        <begin position="48"/>
        <end position="100"/>
    </location>
</feature>
<organism evidence="2">
    <name type="scientific">Cuerna arida</name>
    <dbReference type="NCBI Taxonomy" id="1464854"/>
    <lineage>
        <taxon>Eukaryota</taxon>
        <taxon>Metazoa</taxon>
        <taxon>Ecdysozoa</taxon>
        <taxon>Arthropoda</taxon>
        <taxon>Hexapoda</taxon>
        <taxon>Insecta</taxon>
        <taxon>Pterygota</taxon>
        <taxon>Neoptera</taxon>
        <taxon>Paraneoptera</taxon>
        <taxon>Hemiptera</taxon>
        <taxon>Auchenorrhyncha</taxon>
        <taxon>Membracoidea</taxon>
        <taxon>Cicadellidae</taxon>
        <taxon>Cicadellinae</taxon>
        <taxon>Proconiini</taxon>
        <taxon>Cuerna</taxon>
    </lineage>
</organism>
<proteinExistence type="predicted"/>
<gene>
    <name evidence="2" type="ORF">g.26506</name>
</gene>
<protein>
    <submittedName>
        <fullName evidence="2">Uncharacterized protein</fullName>
    </submittedName>
</protein>